<dbReference type="InterPro" id="IPR000667">
    <property type="entry name" value="Peptidase_S13"/>
</dbReference>
<dbReference type="PRINTS" id="PR00922">
    <property type="entry name" value="DADACBPTASE3"/>
</dbReference>
<dbReference type="GO" id="GO:0004180">
    <property type="term" value="F:carboxypeptidase activity"/>
    <property type="evidence" value="ECO:0007669"/>
    <property type="project" value="UniProtKB-KW"/>
</dbReference>
<reference evidence="5" key="1">
    <citation type="journal article" date="2019" name="Int. J. Syst. Evol. Microbiol.">
        <title>The Global Catalogue of Microorganisms (GCM) 10K type strain sequencing project: providing services to taxonomists for standard genome sequencing and annotation.</title>
        <authorList>
            <consortium name="The Broad Institute Genomics Platform"/>
            <consortium name="The Broad Institute Genome Sequencing Center for Infectious Disease"/>
            <person name="Wu L."/>
            <person name="Ma J."/>
        </authorList>
    </citation>
    <scope>NUCLEOTIDE SEQUENCE [LARGE SCALE GENOMIC DNA]</scope>
    <source>
        <strain evidence="5">JCM 13002</strain>
    </source>
</reference>
<protein>
    <submittedName>
        <fullName evidence="4">D-alanyl-D-alanine carboxypeptidase/D-alanyl-D-alanine-endopeptidase</fullName>
    </submittedName>
</protein>
<evidence type="ECO:0000256" key="2">
    <source>
        <dbReference type="ARBA" id="ARBA00022801"/>
    </source>
</evidence>
<gene>
    <name evidence="4" type="primary">dacB_4</name>
    <name evidence="4" type="ORF">GCM10009663_62960</name>
</gene>
<evidence type="ECO:0000313" key="4">
    <source>
        <dbReference type="EMBL" id="GAA1113573.1"/>
    </source>
</evidence>
<evidence type="ECO:0000256" key="1">
    <source>
        <dbReference type="ARBA" id="ARBA00006096"/>
    </source>
</evidence>
<keyword evidence="3" id="KW-0732">Signal</keyword>
<dbReference type="PANTHER" id="PTHR30023">
    <property type="entry name" value="D-ALANYL-D-ALANINE CARBOXYPEPTIDASE"/>
    <property type="match status" value="1"/>
</dbReference>
<keyword evidence="4" id="KW-0121">Carboxypeptidase</keyword>
<dbReference type="Gene3D" id="3.40.710.10">
    <property type="entry name" value="DD-peptidase/beta-lactamase superfamily"/>
    <property type="match status" value="1"/>
</dbReference>
<feature type="signal peptide" evidence="3">
    <location>
        <begin position="1"/>
        <end position="23"/>
    </location>
</feature>
<name>A0ABP4EKL1_9ACTN</name>
<comment type="similarity">
    <text evidence="1">Belongs to the peptidase S13 family.</text>
</comment>
<feature type="chain" id="PRO_5046650066" evidence="3">
    <location>
        <begin position="24"/>
        <end position="526"/>
    </location>
</feature>
<keyword evidence="2" id="KW-0378">Hydrolase</keyword>
<keyword evidence="4" id="KW-0645">Protease</keyword>
<keyword evidence="5" id="KW-1185">Reference proteome</keyword>
<dbReference type="Pfam" id="PF02113">
    <property type="entry name" value="Peptidase_S13"/>
    <property type="match status" value="1"/>
</dbReference>
<dbReference type="Gene3D" id="3.50.80.20">
    <property type="entry name" value="D-Ala-D-Ala carboxypeptidase C, peptidase S13"/>
    <property type="match status" value="1"/>
</dbReference>
<dbReference type="NCBIfam" id="TIGR00666">
    <property type="entry name" value="PBP4"/>
    <property type="match status" value="1"/>
</dbReference>
<accession>A0ABP4EKL1</accession>
<dbReference type="SUPFAM" id="SSF56601">
    <property type="entry name" value="beta-lactamase/transpeptidase-like"/>
    <property type="match status" value="1"/>
</dbReference>
<sequence>MATKRHVRRIGRTGLAGGMLALAALTIAGGGPPGGGSGGDTQDILGRILDKPIYAHAQWGVLEEDPQGGVLHELQSDKFFIPGSVAKLFTVSGTWHALGGDHRFTTPVHAVGTRDGAGLHGDLVLVAQGDLALGGRVTPEGTLDFTSIDHTYANDLPGATLTPEDPLAGIDDIARQIRQSGISRVDGDVVVDTRLFETPALDPTPTPLIINDNLIDLLTTPTAPGRPAELSWRPQVAPYEVVSQVTTVAAGGTTDIEVTASEDGTRITLSGTIAADAAPVLRVSPVVDPAAFGRTALIEALARAGVTVTADPVGANDEDGLPAAYAPGSDVASYVSPPFSQYARLVLKVSHNLGANLDICLMAVTAGSTDCNAGFPVLRAFLEAAGVDSEQVELADGRGGDPVDRATPVAVNQVLRYWLHTPDAEAFRDTLPVLGEDGTLDGFCTGCGGVGKVFAKTGTDVGPDLLNGRAAVGAETVAGYLVTPSGEIRTFFVGVNNLAVADLDAFISQVVEDVAEASSILQQQGG</sequence>
<dbReference type="RefSeq" id="WP_344627101.1">
    <property type="nucleotide sequence ID" value="NZ_BAAALD010000089.1"/>
</dbReference>
<evidence type="ECO:0000313" key="5">
    <source>
        <dbReference type="Proteomes" id="UP001499987"/>
    </source>
</evidence>
<dbReference type="Proteomes" id="UP001499987">
    <property type="component" value="Unassembled WGS sequence"/>
</dbReference>
<dbReference type="EMBL" id="BAAALD010000089">
    <property type="protein sequence ID" value="GAA1113573.1"/>
    <property type="molecule type" value="Genomic_DNA"/>
</dbReference>
<dbReference type="InterPro" id="IPR012338">
    <property type="entry name" value="Beta-lactam/transpept-like"/>
</dbReference>
<comment type="caution">
    <text evidence="4">The sequence shown here is derived from an EMBL/GenBank/DDBJ whole genome shotgun (WGS) entry which is preliminary data.</text>
</comment>
<organism evidence="4 5">
    <name type="scientific">Kitasatospora arboriphila</name>
    <dbReference type="NCBI Taxonomy" id="258052"/>
    <lineage>
        <taxon>Bacteria</taxon>
        <taxon>Bacillati</taxon>
        <taxon>Actinomycetota</taxon>
        <taxon>Actinomycetes</taxon>
        <taxon>Kitasatosporales</taxon>
        <taxon>Streptomycetaceae</taxon>
        <taxon>Kitasatospora</taxon>
    </lineage>
</organism>
<dbReference type="PANTHER" id="PTHR30023:SF0">
    <property type="entry name" value="PENICILLIN-SENSITIVE CARBOXYPEPTIDASE A"/>
    <property type="match status" value="1"/>
</dbReference>
<proteinExistence type="inferred from homology"/>
<evidence type="ECO:0000256" key="3">
    <source>
        <dbReference type="SAM" id="SignalP"/>
    </source>
</evidence>